<dbReference type="Proteomes" id="UP001218218">
    <property type="component" value="Unassembled WGS sequence"/>
</dbReference>
<name>A0AAD7EPR8_9AGAR</name>
<feature type="compositionally biased region" description="Basic and acidic residues" evidence="1">
    <location>
        <begin position="120"/>
        <end position="130"/>
    </location>
</feature>
<evidence type="ECO:0000313" key="3">
    <source>
        <dbReference type="Proteomes" id="UP001218218"/>
    </source>
</evidence>
<feature type="region of interest" description="Disordered" evidence="1">
    <location>
        <begin position="96"/>
        <end position="181"/>
    </location>
</feature>
<reference evidence="2" key="1">
    <citation type="submission" date="2023-03" db="EMBL/GenBank/DDBJ databases">
        <title>Massive genome expansion in bonnet fungi (Mycena s.s.) driven by repeated elements and novel gene families across ecological guilds.</title>
        <authorList>
            <consortium name="Lawrence Berkeley National Laboratory"/>
            <person name="Harder C.B."/>
            <person name="Miyauchi S."/>
            <person name="Viragh M."/>
            <person name="Kuo A."/>
            <person name="Thoen E."/>
            <person name="Andreopoulos B."/>
            <person name="Lu D."/>
            <person name="Skrede I."/>
            <person name="Drula E."/>
            <person name="Henrissat B."/>
            <person name="Morin E."/>
            <person name="Kohler A."/>
            <person name="Barry K."/>
            <person name="LaButti K."/>
            <person name="Morin E."/>
            <person name="Salamov A."/>
            <person name="Lipzen A."/>
            <person name="Mereny Z."/>
            <person name="Hegedus B."/>
            <person name="Baldrian P."/>
            <person name="Stursova M."/>
            <person name="Weitz H."/>
            <person name="Taylor A."/>
            <person name="Grigoriev I.V."/>
            <person name="Nagy L.G."/>
            <person name="Martin F."/>
            <person name="Kauserud H."/>
        </authorList>
    </citation>
    <scope>NUCLEOTIDE SEQUENCE</scope>
    <source>
        <strain evidence="2">CBHHK002</strain>
    </source>
</reference>
<accession>A0AAD7EPR8</accession>
<feature type="compositionally biased region" description="Polar residues" evidence="1">
    <location>
        <begin position="96"/>
        <end position="114"/>
    </location>
</feature>
<dbReference type="EMBL" id="JARIHO010000024">
    <property type="protein sequence ID" value="KAJ7343006.1"/>
    <property type="molecule type" value="Genomic_DNA"/>
</dbReference>
<protein>
    <submittedName>
        <fullName evidence="2">Uncharacterized protein</fullName>
    </submittedName>
</protein>
<proteinExistence type="predicted"/>
<dbReference type="AlphaFoldDB" id="A0AAD7EPR8"/>
<comment type="caution">
    <text evidence="2">The sequence shown here is derived from an EMBL/GenBank/DDBJ whole genome shotgun (WGS) entry which is preliminary data.</text>
</comment>
<feature type="compositionally biased region" description="Acidic residues" evidence="1">
    <location>
        <begin position="131"/>
        <end position="162"/>
    </location>
</feature>
<organism evidence="2 3">
    <name type="scientific">Mycena albidolilacea</name>
    <dbReference type="NCBI Taxonomy" id="1033008"/>
    <lineage>
        <taxon>Eukaryota</taxon>
        <taxon>Fungi</taxon>
        <taxon>Dikarya</taxon>
        <taxon>Basidiomycota</taxon>
        <taxon>Agaricomycotina</taxon>
        <taxon>Agaricomycetes</taxon>
        <taxon>Agaricomycetidae</taxon>
        <taxon>Agaricales</taxon>
        <taxon>Marasmiineae</taxon>
        <taxon>Mycenaceae</taxon>
        <taxon>Mycena</taxon>
    </lineage>
</organism>
<evidence type="ECO:0000313" key="2">
    <source>
        <dbReference type="EMBL" id="KAJ7343006.1"/>
    </source>
</evidence>
<gene>
    <name evidence="2" type="ORF">DFH08DRAFT_811334</name>
</gene>
<evidence type="ECO:0000256" key="1">
    <source>
        <dbReference type="SAM" id="MobiDB-lite"/>
    </source>
</evidence>
<sequence>MWRYDQKNDRSIILPSQCKVARLPKVGFVPEDDPNAVGFLDSALILHGCHLGPAFANGCTSELLETVSLMAARPLGESDDWANFYITIWVDRDSISAPQKKQSSAEVPSQQPDATTAEIPGERTRGHPDGEGDDDEGGSDSEEDSDVEPQDLDSDNSNEGEGSDAAYDDHTEQDGNGFASV</sequence>
<keyword evidence="3" id="KW-1185">Reference proteome</keyword>